<evidence type="ECO:0000313" key="3">
    <source>
        <dbReference type="Proteomes" id="UP000054217"/>
    </source>
</evidence>
<dbReference type="Proteomes" id="UP000054217">
    <property type="component" value="Unassembled WGS sequence"/>
</dbReference>
<gene>
    <name evidence="2" type="ORF">M404DRAFT_1001693</name>
</gene>
<dbReference type="EMBL" id="KN831978">
    <property type="protein sequence ID" value="KIO03069.1"/>
    <property type="molecule type" value="Genomic_DNA"/>
</dbReference>
<sequence>MQLMKTFALLAFAAYAHAGCAACPSTVDGEPLESSCVSDIGSYTYCSYEWSDTCVYTSDGYVLTLESTGNCPHHVGTSSDCSAC</sequence>
<name>A0A0C3P6R2_PISTI</name>
<feature type="chain" id="PRO_5002167771" evidence="1">
    <location>
        <begin position="19"/>
        <end position="84"/>
    </location>
</feature>
<evidence type="ECO:0000313" key="2">
    <source>
        <dbReference type="EMBL" id="KIO03069.1"/>
    </source>
</evidence>
<protein>
    <submittedName>
        <fullName evidence="2">Uncharacterized protein</fullName>
    </submittedName>
</protein>
<reference evidence="3" key="2">
    <citation type="submission" date="2015-01" db="EMBL/GenBank/DDBJ databases">
        <title>Evolutionary Origins and Diversification of the Mycorrhizal Mutualists.</title>
        <authorList>
            <consortium name="DOE Joint Genome Institute"/>
            <consortium name="Mycorrhizal Genomics Consortium"/>
            <person name="Kohler A."/>
            <person name="Kuo A."/>
            <person name="Nagy L.G."/>
            <person name="Floudas D."/>
            <person name="Copeland A."/>
            <person name="Barry K.W."/>
            <person name="Cichocki N."/>
            <person name="Veneault-Fourrey C."/>
            <person name="LaButti K."/>
            <person name="Lindquist E.A."/>
            <person name="Lipzen A."/>
            <person name="Lundell T."/>
            <person name="Morin E."/>
            <person name="Murat C."/>
            <person name="Riley R."/>
            <person name="Ohm R."/>
            <person name="Sun H."/>
            <person name="Tunlid A."/>
            <person name="Henrissat B."/>
            <person name="Grigoriev I.V."/>
            <person name="Hibbett D.S."/>
            <person name="Martin F."/>
        </authorList>
    </citation>
    <scope>NUCLEOTIDE SEQUENCE [LARGE SCALE GENOMIC DNA]</scope>
    <source>
        <strain evidence="3">Marx 270</strain>
    </source>
</reference>
<accession>A0A0C3P6R2</accession>
<proteinExistence type="predicted"/>
<dbReference type="AlphaFoldDB" id="A0A0C3P6R2"/>
<evidence type="ECO:0000256" key="1">
    <source>
        <dbReference type="SAM" id="SignalP"/>
    </source>
</evidence>
<keyword evidence="3" id="KW-1185">Reference proteome</keyword>
<organism evidence="2 3">
    <name type="scientific">Pisolithus tinctorius Marx 270</name>
    <dbReference type="NCBI Taxonomy" id="870435"/>
    <lineage>
        <taxon>Eukaryota</taxon>
        <taxon>Fungi</taxon>
        <taxon>Dikarya</taxon>
        <taxon>Basidiomycota</taxon>
        <taxon>Agaricomycotina</taxon>
        <taxon>Agaricomycetes</taxon>
        <taxon>Agaricomycetidae</taxon>
        <taxon>Boletales</taxon>
        <taxon>Sclerodermatineae</taxon>
        <taxon>Pisolithaceae</taxon>
        <taxon>Pisolithus</taxon>
    </lineage>
</organism>
<dbReference type="HOGENOM" id="CLU_2347545_0_0_1"/>
<keyword evidence="1" id="KW-0732">Signal</keyword>
<dbReference type="OrthoDB" id="10380541at2759"/>
<feature type="signal peptide" evidence="1">
    <location>
        <begin position="1"/>
        <end position="18"/>
    </location>
</feature>
<dbReference type="InParanoid" id="A0A0C3P6R2"/>
<reference evidence="2 3" key="1">
    <citation type="submission" date="2014-04" db="EMBL/GenBank/DDBJ databases">
        <authorList>
            <consortium name="DOE Joint Genome Institute"/>
            <person name="Kuo A."/>
            <person name="Kohler A."/>
            <person name="Costa M.D."/>
            <person name="Nagy L.G."/>
            <person name="Floudas D."/>
            <person name="Copeland A."/>
            <person name="Barry K.W."/>
            <person name="Cichocki N."/>
            <person name="Veneault-Fourrey C."/>
            <person name="LaButti K."/>
            <person name="Lindquist E.A."/>
            <person name="Lipzen A."/>
            <person name="Lundell T."/>
            <person name="Morin E."/>
            <person name="Murat C."/>
            <person name="Sun H."/>
            <person name="Tunlid A."/>
            <person name="Henrissat B."/>
            <person name="Grigoriev I.V."/>
            <person name="Hibbett D.S."/>
            <person name="Martin F."/>
            <person name="Nordberg H.P."/>
            <person name="Cantor M.N."/>
            <person name="Hua S.X."/>
        </authorList>
    </citation>
    <scope>NUCLEOTIDE SEQUENCE [LARGE SCALE GENOMIC DNA]</scope>
    <source>
        <strain evidence="2 3">Marx 270</strain>
    </source>
</reference>